<evidence type="ECO:0000313" key="1">
    <source>
        <dbReference type="EMBL" id="NGM48193.1"/>
    </source>
</evidence>
<gene>
    <name evidence="1" type="ORF">G5B46_01080</name>
</gene>
<organism evidence="1">
    <name type="scientific">Caulobacter sp. 602-2</name>
    <dbReference type="NCBI Taxonomy" id="2710887"/>
    <lineage>
        <taxon>Bacteria</taxon>
        <taxon>Pseudomonadati</taxon>
        <taxon>Pseudomonadota</taxon>
        <taxon>Alphaproteobacteria</taxon>
        <taxon>Caulobacterales</taxon>
        <taxon>Caulobacteraceae</taxon>
        <taxon>Caulobacter</taxon>
    </lineage>
</organism>
<reference evidence="1" key="1">
    <citation type="submission" date="2020-02" db="EMBL/GenBank/DDBJ databases">
        <authorList>
            <person name="Gao J."/>
            <person name="Sun J."/>
        </authorList>
    </citation>
    <scope>NUCLEOTIDE SEQUENCE</scope>
    <source>
        <strain evidence="1">602-2</strain>
    </source>
</reference>
<protein>
    <submittedName>
        <fullName evidence="1">Uncharacterized protein</fullName>
    </submittedName>
</protein>
<comment type="caution">
    <text evidence="1">The sequence shown here is derived from an EMBL/GenBank/DDBJ whole genome shotgun (WGS) entry which is preliminary data.</text>
</comment>
<sequence length="164" mass="18272">MIDAKRLSGLVERELEAIADPRVRDHVRSLLVEPRPILRDWDYGEPGQQYVCWNVVEDLARSKVAIAYCEQGFGPTNPWGLVWTGDDGGEGAIGMDSAWFLTLEEAVHNSVASALPIWRLYGQDGALSEEMDWDAAWKACEARRVADPDGLYGVDRDRKGPLAD</sequence>
<dbReference type="EMBL" id="JAAKGT010000001">
    <property type="protein sequence ID" value="NGM48193.1"/>
    <property type="molecule type" value="Genomic_DNA"/>
</dbReference>
<dbReference type="AlphaFoldDB" id="A0A6G4QRS4"/>
<name>A0A6G4QRS4_9CAUL</name>
<proteinExistence type="predicted"/>
<accession>A0A6G4QRS4</accession>
<dbReference type="RefSeq" id="WP_165255320.1">
    <property type="nucleotide sequence ID" value="NZ_JAAKGT010000001.1"/>
</dbReference>